<dbReference type="InParanoid" id="A0A3M0CJH1"/>
<proteinExistence type="predicted"/>
<feature type="domain" description="YspA cpYpsA-related SLOG" evidence="1">
    <location>
        <begin position="188"/>
        <end position="250"/>
    </location>
</feature>
<comment type="caution">
    <text evidence="2">The sequence shown here is derived from an EMBL/GenBank/DDBJ whole genome shotgun (WGS) entry which is preliminary data.</text>
</comment>
<evidence type="ECO:0000313" key="3">
    <source>
        <dbReference type="Proteomes" id="UP000271227"/>
    </source>
</evidence>
<keyword evidence="3" id="KW-1185">Reference proteome</keyword>
<gene>
    <name evidence="2" type="ORF">BXY39_1672</name>
</gene>
<dbReference type="EMBL" id="REFR01000010">
    <property type="protein sequence ID" value="RMB09025.1"/>
    <property type="molecule type" value="Genomic_DNA"/>
</dbReference>
<protein>
    <submittedName>
        <fullName evidence="2">Uncharacterized protein DUF2493</fullName>
    </submittedName>
</protein>
<dbReference type="AlphaFoldDB" id="A0A3M0CJH1"/>
<sequence>MDDHASIPYDHRLTELAAYGIHPTDDPDLRGLPGQTQVEQASQTLIQAAITLFEDSRLDRETEHVLWQIVNIMHRRVEKLDRDLDANELVQRRLCLEQDGSEVASTNLEDAITKGQNITEARNFFELIRDLLAEHFQAETGSDWRPSAGRLVNHGTMTAAMLESSDFLQARRDAEMTLNNPSGSYIGFTGPTDFCDVDGIHRLLDKVHASHRDMVLIHTGQSKGADLIATQWAAKNKITAIAFAPDWDRHGRAAPFKRNDVLLQQRLKGLIAIDVKGNGIIKNLVQKAEKLAVKTMVIKAPE</sequence>
<dbReference type="InterPro" id="IPR019627">
    <property type="entry name" value="YAcAr"/>
</dbReference>
<accession>A0A3M0CJH1</accession>
<evidence type="ECO:0000313" key="2">
    <source>
        <dbReference type="EMBL" id="RMB09025.1"/>
    </source>
</evidence>
<evidence type="ECO:0000259" key="1">
    <source>
        <dbReference type="Pfam" id="PF10686"/>
    </source>
</evidence>
<dbReference type="Proteomes" id="UP000271227">
    <property type="component" value="Unassembled WGS sequence"/>
</dbReference>
<organism evidence="2 3">
    <name type="scientific">Eilatimonas milleporae</name>
    <dbReference type="NCBI Taxonomy" id="911205"/>
    <lineage>
        <taxon>Bacteria</taxon>
        <taxon>Pseudomonadati</taxon>
        <taxon>Pseudomonadota</taxon>
        <taxon>Alphaproteobacteria</taxon>
        <taxon>Kordiimonadales</taxon>
        <taxon>Kordiimonadaceae</taxon>
        <taxon>Eilatimonas</taxon>
    </lineage>
</organism>
<name>A0A3M0CJH1_9PROT</name>
<dbReference type="RefSeq" id="WP_121938331.1">
    <property type="nucleotide sequence ID" value="NZ_REFR01000010.1"/>
</dbReference>
<reference evidence="2 3" key="1">
    <citation type="submission" date="2018-10" db="EMBL/GenBank/DDBJ databases">
        <title>Genomic Encyclopedia of Archaeal and Bacterial Type Strains, Phase II (KMG-II): from individual species to whole genera.</title>
        <authorList>
            <person name="Goeker M."/>
        </authorList>
    </citation>
    <scope>NUCLEOTIDE SEQUENCE [LARGE SCALE GENOMIC DNA]</scope>
    <source>
        <strain evidence="2 3">DSM 25217</strain>
    </source>
</reference>
<dbReference type="OrthoDB" id="7854101at2"/>
<dbReference type="Pfam" id="PF10686">
    <property type="entry name" value="YAcAr"/>
    <property type="match status" value="1"/>
</dbReference>